<gene>
    <name evidence="1" type="ORF">LAKADJCE_00154</name>
</gene>
<dbReference type="Proteomes" id="UP000612009">
    <property type="component" value="Unassembled WGS sequence"/>
</dbReference>
<dbReference type="EMBL" id="CAJHIR010000006">
    <property type="protein sequence ID" value="CAD6491690.1"/>
    <property type="molecule type" value="Genomic_DNA"/>
</dbReference>
<dbReference type="GO" id="GO:0016075">
    <property type="term" value="P:rRNA catabolic process"/>
    <property type="evidence" value="ECO:0007669"/>
    <property type="project" value="TreeGrafter"/>
</dbReference>
<dbReference type="GO" id="GO:0006402">
    <property type="term" value="P:mRNA catabolic process"/>
    <property type="evidence" value="ECO:0007669"/>
    <property type="project" value="TreeGrafter"/>
</dbReference>
<reference evidence="1" key="1">
    <citation type="submission" date="2020-10" db="EMBL/GenBank/DDBJ databases">
        <authorList>
            <person name="Hahn C.J."/>
            <person name="Laso-Perez R."/>
            <person name="Vulcano F."/>
            <person name="Vaziourakis K.-M."/>
            <person name="Stokke R."/>
            <person name="Steen I.H."/>
            <person name="Teske A."/>
            <person name="Boetius A."/>
            <person name="Liebeke M."/>
            <person name="Amann R."/>
            <person name="Knittel K."/>
        </authorList>
    </citation>
    <scope>NUCLEOTIDE SEQUENCE</scope>
    <source>
        <strain evidence="1">Gfbio:e3339647-f889-4370-9287-4fb5cb688e4c:AG392J18_GoMArc1</strain>
    </source>
</reference>
<organism evidence="1 2">
    <name type="scientific">Candidatus Argoarchaeum ethanivorans</name>
    <dbReference type="NCBI Taxonomy" id="2608793"/>
    <lineage>
        <taxon>Archaea</taxon>
        <taxon>Methanobacteriati</taxon>
        <taxon>Methanobacteriota</taxon>
        <taxon>Stenosarchaea group</taxon>
        <taxon>Methanomicrobia</taxon>
        <taxon>Methanosarcinales</taxon>
        <taxon>Methanosarcinales incertae sedis</taxon>
        <taxon>GOM Arc I cluster</taxon>
        <taxon>Candidatus Argoarchaeum</taxon>
    </lineage>
</organism>
<dbReference type="GO" id="GO:0003677">
    <property type="term" value="F:DNA binding"/>
    <property type="evidence" value="ECO:0007669"/>
    <property type="project" value="InterPro"/>
</dbReference>
<evidence type="ECO:0000313" key="1">
    <source>
        <dbReference type="EMBL" id="CAD6491690.1"/>
    </source>
</evidence>
<dbReference type="PANTHER" id="PTHR33988">
    <property type="entry name" value="ENDORIBONUCLEASE MAZF-RELATED"/>
    <property type="match status" value="1"/>
</dbReference>
<dbReference type="InterPro" id="IPR003477">
    <property type="entry name" value="PemK-like"/>
</dbReference>
<dbReference type="InterPro" id="IPR011067">
    <property type="entry name" value="Plasmid_toxin/cell-grow_inhib"/>
</dbReference>
<sequence length="116" mass="13157">MKYGWHIFIANLDPVIGSEQGKTRPVLVISGEEINQILPVVNVLPVTSKKPGRRIYPNEVLIPAEIGGLDRESIVLCYQIRTLDKRRLIRKIGRIEDLEVQQKIIDALCFQLGIII</sequence>
<accession>A0A811T7M5</accession>
<dbReference type="Pfam" id="PF02452">
    <property type="entry name" value="PemK_toxin"/>
    <property type="match status" value="1"/>
</dbReference>
<name>A0A811T7M5_9EURY</name>
<proteinExistence type="predicted"/>
<dbReference type="SUPFAM" id="SSF50118">
    <property type="entry name" value="Cell growth inhibitor/plasmid maintenance toxic component"/>
    <property type="match status" value="1"/>
</dbReference>
<dbReference type="PIRSF" id="PIRSF033490">
    <property type="entry name" value="MazF"/>
    <property type="match status" value="1"/>
</dbReference>
<protein>
    <submittedName>
        <fullName evidence="1">PemK-like, MazF-like toxin of type II toxin-antitoxin system</fullName>
    </submittedName>
</protein>
<dbReference type="GO" id="GO:0004521">
    <property type="term" value="F:RNA endonuclease activity"/>
    <property type="evidence" value="ECO:0007669"/>
    <property type="project" value="TreeGrafter"/>
</dbReference>
<comment type="caution">
    <text evidence="1">The sequence shown here is derived from an EMBL/GenBank/DDBJ whole genome shotgun (WGS) entry which is preliminary data.</text>
</comment>
<dbReference type="AlphaFoldDB" id="A0A811T7M5"/>
<dbReference type="PANTHER" id="PTHR33988:SF2">
    <property type="entry name" value="ENDORIBONUCLEASE MAZF"/>
    <property type="match status" value="1"/>
</dbReference>
<dbReference type="Gene3D" id="2.30.30.110">
    <property type="match status" value="1"/>
</dbReference>
<evidence type="ECO:0000313" key="2">
    <source>
        <dbReference type="Proteomes" id="UP000612009"/>
    </source>
</evidence>